<dbReference type="Gene3D" id="1.10.150.130">
    <property type="match status" value="1"/>
</dbReference>
<dbReference type="GO" id="GO:0003677">
    <property type="term" value="F:DNA binding"/>
    <property type="evidence" value="ECO:0007669"/>
    <property type="project" value="UniProtKB-UniRule"/>
</dbReference>
<evidence type="ECO:0000256" key="3">
    <source>
        <dbReference type="ARBA" id="ARBA00023172"/>
    </source>
</evidence>
<evidence type="ECO:0000313" key="7">
    <source>
        <dbReference type="EMBL" id="CAA9309908.1"/>
    </source>
</evidence>
<sequence>MRDPQALPSVRLIQLESALGGQIPTSAKDLRSLRVEEFLQARSLSLNSQKVYRRELARFLNWTDRPLGEITPRQIVQFKVHLREQRLAVASINRALAALKSFFKWLSQAYPTLVERNPAPSVSLEKLPLPPPRDLSPQELGALYEALAYRGETQVRDTAVLSMLGHGLRASEVCSLNVEDYDGVRLTIRQAKDDSTGTVPLAEAARSDLDHYLSWRQEQGELLQPHLPLFVTQGHRNPGERLGYKGLYYIIKDLGAIAGIDQLTPHRLRHTYATGLLLRGMDSLHARTLTRHKSEVTFQRYAKRAKAAAAEQAFYAAIGEEAPAAN</sequence>
<gene>
    <name evidence="7" type="ORF">AVDCRST_MAG94-892</name>
</gene>
<keyword evidence="2 4" id="KW-0238">DNA-binding</keyword>
<dbReference type="PANTHER" id="PTHR30349">
    <property type="entry name" value="PHAGE INTEGRASE-RELATED"/>
    <property type="match status" value="1"/>
</dbReference>
<dbReference type="PROSITE" id="PS51900">
    <property type="entry name" value="CB"/>
    <property type="match status" value="1"/>
</dbReference>
<name>A0A6J4KMU2_9CYAN</name>
<dbReference type="GO" id="GO:0006310">
    <property type="term" value="P:DNA recombination"/>
    <property type="evidence" value="ECO:0007669"/>
    <property type="project" value="UniProtKB-KW"/>
</dbReference>
<dbReference type="InterPro" id="IPR010998">
    <property type="entry name" value="Integrase_recombinase_N"/>
</dbReference>
<dbReference type="InterPro" id="IPR011010">
    <property type="entry name" value="DNA_brk_join_enz"/>
</dbReference>
<dbReference type="AlphaFoldDB" id="A0A6J4KMU2"/>
<dbReference type="Pfam" id="PF13495">
    <property type="entry name" value="Phage_int_SAM_4"/>
    <property type="match status" value="1"/>
</dbReference>
<evidence type="ECO:0000259" key="6">
    <source>
        <dbReference type="PROSITE" id="PS51900"/>
    </source>
</evidence>
<dbReference type="SUPFAM" id="SSF56349">
    <property type="entry name" value="DNA breaking-rejoining enzymes"/>
    <property type="match status" value="1"/>
</dbReference>
<organism evidence="7">
    <name type="scientific">uncultured Leptolyngbya sp</name>
    <dbReference type="NCBI Taxonomy" id="332963"/>
    <lineage>
        <taxon>Bacteria</taxon>
        <taxon>Bacillati</taxon>
        <taxon>Cyanobacteriota</taxon>
        <taxon>Cyanophyceae</taxon>
        <taxon>Leptolyngbyales</taxon>
        <taxon>Leptolyngbyaceae</taxon>
        <taxon>Leptolyngbya group</taxon>
        <taxon>Leptolyngbya</taxon>
        <taxon>environmental samples</taxon>
    </lineage>
</organism>
<dbReference type="InterPro" id="IPR004107">
    <property type="entry name" value="Integrase_SAM-like_N"/>
</dbReference>
<dbReference type="InterPro" id="IPR044068">
    <property type="entry name" value="CB"/>
</dbReference>
<protein>
    <submittedName>
        <fullName evidence="7">Phage integrase</fullName>
    </submittedName>
</protein>
<dbReference type="InterPro" id="IPR013762">
    <property type="entry name" value="Integrase-like_cat_sf"/>
</dbReference>
<dbReference type="PROSITE" id="PS51898">
    <property type="entry name" value="TYR_RECOMBINASE"/>
    <property type="match status" value="1"/>
</dbReference>
<feature type="domain" description="Core-binding (CB)" evidence="6">
    <location>
        <begin position="29"/>
        <end position="107"/>
    </location>
</feature>
<evidence type="ECO:0000256" key="2">
    <source>
        <dbReference type="ARBA" id="ARBA00023125"/>
    </source>
</evidence>
<dbReference type="CDD" id="cd00397">
    <property type="entry name" value="DNA_BRE_C"/>
    <property type="match status" value="1"/>
</dbReference>
<evidence type="ECO:0000256" key="1">
    <source>
        <dbReference type="ARBA" id="ARBA00022908"/>
    </source>
</evidence>
<reference evidence="7" key="1">
    <citation type="submission" date="2020-02" db="EMBL/GenBank/DDBJ databases">
        <authorList>
            <person name="Meier V. D."/>
        </authorList>
    </citation>
    <scope>NUCLEOTIDE SEQUENCE</scope>
    <source>
        <strain evidence="7">AVDCRST_MAG94</strain>
    </source>
</reference>
<evidence type="ECO:0000256" key="4">
    <source>
        <dbReference type="PROSITE-ProRule" id="PRU01248"/>
    </source>
</evidence>
<dbReference type="InterPro" id="IPR002104">
    <property type="entry name" value="Integrase_catalytic"/>
</dbReference>
<dbReference type="Gene3D" id="1.10.443.10">
    <property type="entry name" value="Intergrase catalytic core"/>
    <property type="match status" value="1"/>
</dbReference>
<proteinExistence type="predicted"/>
<dbReference type="InterPro" id="IPR050090">
    <property type="entry name" value="Tyrosine_recombinase_XerCD"/>
</dbReference>
<dbReference type="EMBL" id="CADCTY010000302">
    <property type="protein sequence ID" value="CAA9309908.1"/>
    <property type="molecule type" value="Genomic_DNA"/>
</dbReference>
<feature type="domain" description="Tyr recombinase" evidence="5">
    <location>
        <begin position="130"/>
        <end position="314"/>
    </location>
</feature>
<accession>A0A6J4KMU2</accession>
<evidence type="ECO:0000259" key="5">
    <source>
        <dbReference type="PROSITE" id="PS51898"/>
    </source>
</evidence>
<keyword evidence="1" id="KW-0229">DNA integration</keyword>
<dbReference type="GO" id="GO:0015074">
    <property type="term" value="P:DNA integration"/>
    <property type="evidence" value="ECO:0007669"/>
    <property type="project" value="UniProtKB-KW"/>
</dbReference>
<keyword evidence="3" id="KW-0233">DNA recombination</keyword>
<dbReference type="PANTHER" id="PTHR30349:SF81">
    <property type="entry name" value="TYROSINE RECOMBINASE XERC"/>
    <property type="match status" value="1"/>
</dbReference>
<dbReference type="Pfam" id="PF00589">
    <property type="entry name" value="Phage_integrase"/>
    <property type="match status" value="1"/>
</dbReference>